<keyword evidence="3 6" id="KW-0812">Transmembrane</keyword>
<dbReference type="InterPro" id="IPR011701">
    <property type="entry name" value="MFS"/>
</dbReference>
<evidence type="ECO:0000313" key="8">
    <source>
        <dbReference type="EMBL" id="RQH45457.1"/>
    </source>
</evidence>
<evidence type="ECO:0000256" key="4">
    <source>
        <dbReference type="ARBA" id="ARBA00022989"/>
    </source>
</evidence>
<feature type="transmembrane region" description="Helical" evidence="6">
    <location>
        <begin position="51"/>
        <end position="70"/>
    </location>
</feature>
<dbReference type="InterPro" id="IPR050189">
    <property type="entry name" value="MFS_Efflux_Transporters"/>
</dbReference>
<dbReference type="InterPro" id="IPR020846">
    <property type="entry name" value="MFS_dom"/>
</dbReference>
<dbReference type="Pfam" id="PF07690">
    <property type="entry name" value="MFS_1"/>
    <property type="match status" value="2"/>
</dbReference>
<dbReference type="Proteomes" id="UP000269154">
    <property type="component" value="Unassembled WGS sequence"/>
</dbReference>
<sequence>MSQSTKNSIKIYQDSNFQIIIGITLIALLGSGAISPILPSVAEDLNVSPEHIGWVISAFVIPITIGSPIFGILADRYGKKQILIPALLLFAIGGTICSLAPNFQTLIEFRFVQGIGAAPLESLVLTLISDFYRGKLLTVAMAFNAMNIGLALTIYPLVSGGLTTWGWRYPFLLSLMAIPLSFWVLFYLKIPARPKQKSFNLKKYLRNIWQSINNYQVGGLLIVIVSIFILSFGSCLTYIPLFADRQLGATHIVIGIILASRALAFAFVSSQLGLFAKSLSEVTLIKVAFVIYCIAFIIIPTVNNIWLLFIPSILSGFAHAMIFSSTQSLLGQLSPEEYRAGFMAVNVTALSLGQASGPILAGTMFTIWGMSGVFYSSAIFCLVILFLISYLLINTAS</sequence>
<evidence type="ECO:0000256" key="2">
    <source>
        <dbReference type="ARBA" id="ARBA00022475"/>
    </source>
</evidence>
<keyword evidence="9" id="KW-1185">Reference proteome</keyword>
<proteinExistence type="predicted"/>
<keyword evidence="4 6" id="KW-1133">Transmembrane helix</keyword>
<dbReference type="SUPFAM" id="SSF103473">
    <property type="entry name" value="MFS general substrate transporter"/>
    <property type="match status" value="1"/>
</dbReference>
<comment type="caution">
    <text evidence="8">The sequence shown here is derived from an EMBL/GenBank/DDBJ whole genome shotgun (WGS) entry which is preliminary data.</text>
</comment>
<keyword evidence="5 6" id="KW-0472">Membrane</keyword>
<organism evidence="8 9">
    <name type="scientific">Okeania hirsuta</name>
    <dbReference type="NCBI Taxonomy" id="1458930"/>
    <lineage>
        <taxon>Bacteria</taxon>
        <taxon>Bacillati</taxon>
        <taxon>Cyanobacteriota</taxon>
        <taxon>Cyanophyceae</taxon>
        <taxon>Oscillatoriophycideae</taxon>
        <taxon>Oscillatoriales</taxon>
        <taxon>Microcoleaceae</taxon>
        <taxon>Okeania</taxon>
    </lineage>
</organism>
<feature type="transmembrane region" description="Helical" evidence="6">
    <location>
        <begin position="136"/>
        <end position="157"/>
    </location>
</feature>
<evidence type="ECO:0000256" key="5">
    <source>
        <dbReference type="ARBA" id="ARBA00023136"/>
    </source>
</evidence>
<dbReference type="PROSITE" id="PS50850">
    <property type="entry name" value="MFS"/>
    <property type="match status" value="1"/>
</dbReference>
<gene>
    <name evidence="8" type="ORF">D5R40_10635</name>
</gene>
<evidence type="ECO:0000313" key="9">
    <source>
        <dbReference type="Proteomes" id="UP000269154"/>
    </source>
</evidence>
<feature type="transmembrane region" description="Helical" evidence="6">
    <location>
        <begin position="282"/>
        <end position="299"/>
    </location>
</feature>
<dbReference type="Gene3D" id="1.20.1250.20">
    <property type="entry name" value="MFS general substrate transporter like domains"/>
    <property type="match status" value="1"/>
</dbReference>
<feature type="transmembrane region" description="Helical" evidence="6">
    <location>
        <begin position="374"/>
        <end position="393"/>
    </location>
</feature>
<feature type="transmembrane region" description="Helical" evidence="6">
    <location>
        <begin position="20"/>
        <end position="39"/>
    </location>
</feature>
<dbReference type="GO" id="GO:0005886">
    <property type="term" value="C:plasma membrane"/>
    <property type="evidence" value="ECO:0007669"/>
    <property type="project" value="UniProtKB-SubCell"/>
</dbReference>
<dbReference type="PANTHER" id="PTHR43124">
    <property type="entry name" value="PURINE EFFLUX PUMP PBUE"/>
    <property type="match status" value="1"/>
</dbReference>
<dbReference type="PANTHER" id="PTHR43124:SF3">
    <property type="entry name" value="CHLORAMPHENICOL EFFLUX PUMP RV0191"/>
    <property type="match status" value="1"/>
</dbReference>
<dbReference type="InterPro" id="IPR036259">
    <property type="entry name" value="MFS_trans_sf"/>
</dbReference>
<dbReference type="EMBL" id="RCBY01000046">
    <property type="protein sequence ID" value="RQH45457.1"/>
    <property type="molecule type" value="Genomic_DNA"/>
</dbReference>
<feature type="transmembrane region" description="Helical" evidence="6">
    <location>
        <begin position="249"/>
        <end position="270"/>
    </location>
</feature>
<dbReference type="RefSeq" id="WP_124143323.1">
    <property type="nucleotide sequence ID" value="NZ_CAWOKI010000332.1"/>
</dbReference>
<dbReference type="AlphaFoldDB" id="A0A3N6RSC9"/>
<name>A0A3N6RSC9_9CYAN</name>
<evidence type="ECO:0000256" key="3">
    <source>
        <dbReference type="ARBA" id="ARBA00022692"/>
    </source>
</evidence>
<keyword evidence="2" id="KW-1003">Cell membrane</keyword>
<evidence type="ECO:0000256" key="6">
    <source>
        <dbReference type="SAM" id="Phobius"/>
    </source>
</evidence>
<feature type="transmembrane region" description="Helical" evidence="6">
    <location>
        <begin position="109"/>
        <end position="129"/>
    </location>
</feature>
<protein>
    <submittedName>
        <fullName evidence="8">MFS transporter</fullName>
    </submittedName>
</protein>
<dbReference type="GO" id="GO:0022857">
    <property type="term" value="F:transmembrane transporter activity"/>
    <property type="evidence" value="ECO:0007669"/>
    <property type="project" value="InterPro"/>
</dbReference>
<feature type="transmembrane region" description="Helical" evidence="6">
    <location>
        <begin position="169"/>
        <end position="188"/>
    </location>
</feature>
<evidence type="ECO:0000259" key="7">
    <source>
        <dbReference type="PROSITE" id="PS50850"/>
    </source>
</evidence>
<feature type="transmembrane region" description="Helical" evidence="6">
    <location>
        <begin position="82"/>
        <end position="103"/>
    </location>
</feature>
<dbReference type="CDD" id="cd17474">
    <property type="entry name" value="MFS_YfmO_like"/>
    <property type="match status" value="1"/>
</dbReference>
<reference evidence="8 9" key="1">
    <citation type="journal article" date="2018" name="ACS Chem. Biol.">
        <title>Ketoreductase domain dysfunction expands chemodiversity: malyngamide biosynthesis in the cyanobacterium Okeania hirsuta.</title>
        <authorList>
            <person name="Moss N.A."/>
            <person name="Leao T."/>
            <person name="Rankin M."/>
            <person name="McCullough T.M."/>
            <person name="Qu P."/>
            <person name="Korobeynikov A."/>
            <person name="Smith J.L."/>
            <person name="Gerwick L."/>
            <person name="Gerwick W.H."/>
        </authorList>
    </citation>
    <scope>NUCLEOTIDE SEQUENCE [LARGE SCALE GENOMIC DNA]</scope>
    <source>
        <strain evidence="8 9">PAB10Feb10-1</strain>
    </source>
</reference>
<evidence type="ECO:0000256" key="1">
    <source>
        <dbReference type="ARBA" id="ARBA00004651"/>
    </source>
</evidence>
<feature type="domain" description="Major facilitator superfamily (MFS) profile" evidence="7">
    <location>
        <begin position="16"/>
        <end position="396"/>
    </location>
</feature>
<feature type="transmembrane region" description="Helical" evidence="6">
    <location>
        <begin position="220"/>
        <end position="243"/>
    </location>
</feature>
<dbReference type="OrthoDB" id="9812221at2"/>
<comment type="subcellular location">
    <subcellularLocation>
        <location evidence="1">Cell membrane</location>
        <topology evidence="1">Multi-pass membrane protein</topology>
    </subcellularLocation>
</comment>
<accession>A0A3N6RSC9</accession>